<name>A0AAI8VPW8_9PEZI</name>
<dbReference type="Proteomes" id="UP001295740">
    <property type="component" value="Unassembled WGS sequence"/>
</dbReference>
<dbReference type="SUPFAM" id="SSF82199">
    <property type="entry name" value="SET domain"/>
    <property type="match status" value="1"/>
</dbReference>
<dbReference type="Gene3D" id="2.170.270.10">
    <property type="entry name" value="SET domain"/>
    <property type="match status" value="1"/>
</dbReference>
<dbReference type="InterPro" id="IPR046341">
    <property type="entry name" value="SET_dom_sf"/>
</dbReference>
<dbReference type="Pfam" id="PF00856">
    <property type="entry name" value="SET"/>
    <property type="match status" value="1"/>
</dbReference>
<gene>
    <name evidence="2" type="ORF">KHLLAP_LOCUS9001</name>
</gene>
<dbReference type="InterPro" id="IPR001214">
    <property type="entry name" value="SET_dom"/>
</dbReference>
<evidence type="ECO:0000313" key="3">
    <source>
        <dbReference type="Proteomes" id="UP001295740"/>
    </source>
</evidence>
<sequence length="170" mass="18706">MANPENSRATEPTSFAIETRPDNGKCAVAVRPIAVGSIILEERSTLSVKLAPNNALDGSTLLEIVQKYIELSLDVRREIATLHAFLRPDHGQALRDLHSIGFTGKQIAFTTKLLAIVFTNAFNKRNMTTLHLQASRFNHSCLPNVDLSKLADNTADELDLMALRDIEPGE</sequence>
<comment type="caution">
    <text evidence="2">The sequence shown here is derived from an EMBL/GenBank/DDBJ whole genome shotgun (WGS) entry which is preliminary data.</text>
</comment>
<organism evidence="2 3">
    <name type="scientific">Anthostomella pinea</name>
    <dbReference type="NCBI Taxonomy" id="933095"/>
    <lineage>
        <taxon>Eukaryota</taxon>
        <taxon>Fungi</taxon>
        <taxon>Dikarya</taxon>
        <taxon>Ascomycota</taxon>
        <taxon>Pezizomycotina</taxon>
        <taxon>Sordariomycetes</taxon>
        <taxon>Xylariomycetidae</taxon>
        <taxon>Xylariales</taxon>
        <taxon>Xylariaceae</taxon>
        <taxon>Anthostomella</taxon>
    </lineage>
</organism>
<proteinExistence type="predicted"/>
<dbReference type="EMBL" id="CAUWAG010000012">
    <property type="protein sequence ID" value="CAJ2508533.1"/>
    <property type="molecule type" value="Genomic_DNA"/>
</dbReference>
<dbReference type="InterPro" id="IPR053185">
    <property type="entry name" value="SET_domain_protein"/>
</dbReference>
<reference evidence="2" key="1">
    <citation type="submission" date="2023-10" db="EMBL/GenBank/DDBJ databases">
        <authorList>
            <person name="Hackl T."/>
        </authorList>
    </citation>
    <scope>NUCLEOTIDE SEQUENCE</scope>
</reference>
<evidence type="ECO:0000259" key="1">
    <source>
        <dbReference type="PROSITE" id="PS50280"/>
    </source>
</evidence>
<feature type="domain" description="SET" evidence="1">
    <location>
        <begin position="11"/>
        <end position="170"/>
    </location>
</feature>
<accession>A0AAI8VPW8</accession>
<dbReference type="AlphaFoldDB" id="A0AAI8VPW8"/>
<protein>
    <submittedName>
        <fullName evidence="2">Uu.00g135590.m01.CDS01</fullName>
    </submittedName>
</protein>
<dbReference type="PANTHER" id="PTHR47332">
    <property type="entry name" value="SET DOMAIN-CONTAINING PROTEIN 5"/>
    <property type="match status" value="1"/>
</dbReference>
<evidence type="ECO:0000313" key="2">
    <source>
        <dbReference type="EMBL" id="CAJ2508533.1"/>
    </source>
</evidence>
<keyword evidence="3" id="KW-1185">Reference proteome</keyword>
<dbReference type="PANTHER" id="PTHR47332:SF4">
    <property type="entry name" value="SET DOMAIN-CONTAINING PROTEIN 5"/>
    <property type="match status" value="1"/>
</dbReference>
<dbReference type="PROSITE" id="PS50280">
    <property type="entry name" value="SET"/>
    <property type="match status" value="1"/>
</dbReference>